<evidence type="ECO:0000256" key="2">
    <source>
        <dbReference type="ARBA" id="ARBA00017881"/>
    </source>
</evidence>
<dbReference type="RefSeq" id="WP_226767512.1">
    <property type="nucleotide sequence ID" value="NZ_BAAAEO010000004.1"/>
</dbReference>
<dbReference type="PANTHER" id="PTHR11455:SF22">
    <property type="entry name" value="CRYPTOCHROME DASH"/>
    <property type="match status" value="1"/>
</dbReference>
<comment type="cofactor">
    <cofactor evidence="6">
        <name>(6R)-5,10-methylene-5,6,7,8-tetrahydrofolate</name>
        <dbReference type="ChEBI" id="CHEBI:15636"/>
    </cofactor>
    <text evidence="6">Binds 1 5,10-methenyltetrahydrofolate (MTHF) per subunit.</text>
</comment>
<name>A0ABN1E3S4_9GAMM</name>
<gene>
    <name evidence="8" type="ORF">GCM10009098_28190</name>
</gene>
<dbReference type="PRINTS" id="PR00147">
    <property type="entry name" value="DNAPHOTLYASE"/>
</dbReference>
<evidence type="ECO:0000313" key="8">
    <source>
        <dbReference type="EMBL" id="GAA0558576.1"/>
    </source>
</evidence>
<dbReference type="InterPro" id="IPR006050">
    <property type="entry name" value="DNA_photolyase_N"/>
</dbReference>
<dbReference type="InterPro" id="IPR002081">
    <property type="entry name" value="Cryptochrome/DNA_photolyase_1"/>
</dbReference>
<reference evidence="8 9" key="1">
    <citation type="journal article" date="2019" name="Int. J. Syst. Evol. Microbiol.">
        <title>The Global Catalogue of Microorganisms (GCM) 10K type strain sequencing project: providing services to taxonomists for standard genome sequencing and annotation.</title>
        <authorList>
            <consortium name="The Broad Institute Genomics Platform"/>
            <consortium name="The Broad Institute Genome Sequencing Center for Infectious Disease"/>
            <person name="Wu L."/>
            <person name="Ma J."/>
        </authorList>
    </citation>
    <scope>NUCLEOTIDE SEQUENCE [LARGE SCALE GENOMIC DNA]</scope>
    <source>
        <strain evidence="8 9">JCM 14331</strain>
    </source>
</reference>
<dbReference type="Pfam" id="PF00875">
    <property type="entry name" value="DNA_photolyase"/>
    <property type="match status" value="1"/>
</dbReference>
<evidence type="ECO:0000256" key="4">
    <source>
        <dbReference type="ARBA" id="ARBA00022827"/>
    </source>
</evidence>
<dbReference type="Proteomes" id="UP001501169">
    <property type="component" value="Unassembled WGS sequence"/>
</dbReference>
<keyword evidence="4 6" id="KW-0274">FAD</keyword>
<dbReference type="Gene3D" id="1.25.40.80">
    <property type="match status" value="1"/>
</dbReference>
<accession>A0ABN1E3S4</accession>
<organism evidence="8 9">
    <name type="scientific">Rheinheimera aquimaris</name>
    <dbReference type="NCBI Taxonomy" id="412437"/>
    <lineage>
        <taxon>Bacteria</taxon>
        <taxon>Pseudomonadati</taxon>
        <taxon>Pseudomonadota</taxon>
        <taxon>Gammaproteobacteria</taxon>
        <taxon>Chromatiales</taxon>
        <taxon>Chromatiaceae</taxon>
        <taxon>Rheinheimera</taxon>
    </lineage>
</organism>
<evidence type="ECO:0000259" key="7">
    <source>
        <dbReference type="PROSITE" id="PS51645"/>
    </source>
</evidence>
<dbReference type="InterPro" id="IPR036155">
    <property type="entry name" value="Crypto/Photolyase_N_sf"/>
</dbReference>
<dbReference type="SUPFAM" id="SSF52425">
    <property type="entry name" value="Cryptochrome/photolyase, N-terminal domain"/>
    <property type="match status" value="1"/>
</dbReference>
<comment type="function">
    <text evidence="6">May have a photoreceptor function.</text>
</comment>
<evidence type="ECO:0000256" key="6">
    <source>
        <dbReference type="RuleBase" id="RU367151"/>
    </source>
</evidence>
<dbReference type="Gene3D" id="3.40.50.620">
    <property type="entry name" value="HUPs"/>
    <property type="match status" value="1"/>
</dbReference>
<dbReference type="InterPro" id="IPR014729">
    <property type="entry name" value="Rossmann-like_a/b/a_fold"/>
</dbReference>
<evidence type="ECO:0000313" key="9">
    <source>
        <dbReference type="Proteomes" id="UP001501169"/>
    </source>
</evidence>
<evidence type="ECO:0000256" key="5">
    <source>
        <dbReference type="ARBA" id="ARBA00022991"/>
    </source>
</evidence>
<feature type="domain" description="Photolyase/cryptochrome alpha/beta" evidence="7">
    <location>
        <begin position="2"/>
        <end position="130"/>
    </location>
</feature>
<dbReference type="Gene3D" id="1.10.579.10">
    <property type="entry name" value="DNA Cyclobutane Dipyrimidine Photolyase, subunit A, domain 3"/>
    <property type="match status" value="1"/>
</dbReference>
<dbReference type="EMBL" id="BAAAEO010000004">
    <property type="protein sequence ID" value="GAA0558576.1"/>
    <property type="molecule type" value="Genomic_DNA"/>
</dbReference>
<comment type="caution">
    <text evidence="8">The sequence shown here is derived from an EMBL/GenBank/DDBJ whole genome shotgun (WGS) entry which is preliminary data.</text>
</comment>
<comment type="similarity">
    <text evidence="1 6">Belongs to the DNA photolyase class-1 family.</text>
</comment>
<proteinExistence type="inferred from homology"/>
<dbReference type="NCBIfam" id="TIGR02765">
    <property type="entry name" value="crypto_DASH"/>
    <property type="match status" value="1"/>
</dbReference>
<dbReference type="PROSITE" id="PS51645">
    <property type="entry name" value="PHR_CRY_ALPHA_BETA"/>
    <property type="match status" value="1"/>
</dbReference>
<comment type="cofactor">
    <cofactor evidence="6">
        <name>FAD</name>
        <dbReference type="ChEBI" id="CHEBI:57692"/>
    </cofactor>
    <text evidence="6">Binds 1 FAD per subunit.</text>
</comment>
<protein>
    <recommendedName>
        <fullName evidence="2 6">Cryptochrome DASH</fullName>
    </recommendedName>
</protein>
<evidence type="ECO:0000256" key="1">
    <source>
        <dbReference type="ARBA" id="ARBA00005862"/>
    </source>
</evidence>
<keyword evidence="5 6" id="KW-0157">Chromophore</keyword>
<dbReference type="Pfam" id="PF03441">
    <property type="entry name" value="FAD_binding_7"/>
    <property type="match status" value="1"/>
</dbReference>
<dbReference type="PANTHER" id="PTHR11455">
    <property type="entry name" value="CRYPTOCHROME"/>
    <property type="match status" value="1"/>
</dbReference>
<keyword evidence="3 6" id="KW-0285">Flavoprotein</keyword>
<dbReference type="InterPro" id="IPR014133">
    <property type="entry name" value="Cry_DASH"/>
</dbReference>
<dbReference type="SUPFAM" id="SSF48173">
    <property type="entry name" value="Cryptochrome/photolyase FAD-binding domain"/>
    <property type="match status" value="1"/>
</dbReference>
<keyword evidence="9" id="KW-1185">Reference proteome</keyword>
<dbReference type="InterPro" id="IPR036134">
    <property type="entry name" value="Crypto/Photolyase_FAD-like_sf"/>
</dbReference>
<sequence>MSVSLILLNDTLRLHDNPLLHIADGGSAKAAVIVLNRHAFFAQQYGIKRANLQRLQQQLSVIRSLSNALAARNIGLITLFGDTAQSLLKLAQQLGATRLYCAKPVATYEYAAIARLSQQLSVTTLDCNSLLGTTSDPGLAKLPDSFTAFRKQYEPSLQVALPVDIAMPDDTWLTPAQTARYNADFTQLLQQYLPHQLQFKASEDAAMAHLKHYIWQQRHILHYKDSRNQLIGKHYASFSSSALALGSLSVRWLWHEIERFEQQILANDSTYWLKFELLWREFFRWQFRKYDARWFSKGGIQSQINFTAPVLNTDQQQHFRNWCSANTGNAFIDANMTLLNQTGLMSNRGRQNVASYLIHDLGIDWRLGAAYFEQRLLDYDCASNWGNWAYIAGTGNSQARHFNVQKQAQLYDPDGSFVHAITGVLAL</sequence>
<evidence type="ECO:0000256" key="3">
    <source>
        <dbReference type="ARBA" id="ARBA00022630"/>
    </source>
</evidence>
<dbReference type="InterPro" id="IPR005101">
    <property type="entry name" value="Cryptochr/Photolyase_FAD-bd"/>
</dbReference>